<dbReference type="EMBL" id="NUDP01000013">
    <property type="protein sequence ID" value="PEM72327.1"/>
    <property type="molecule type" value="Genomic_DNA"/>
</dbReference>
<dbReference type="RefSeq" id="WP_097847088.1">
    <property type="nucleotide sequence ID" value="NZ_NUAS01000010.1"/>
</dbReference>
<feature type="domain" description="Streptomycin biosynthesis protein StrF" evidence="1">
    <location>
        <begin position="8"/>
        <end position="218"/>
    </location>
</feature>
<dbReference type="Pfam" id="PF13712">
    <property type="entry name" value="Glyco_tranf_2_5"/>
    <property type="match status" value="1"/>
</dbReference>
<comment type="caution">
    <text evidence="2">The sequence shown here is derived from an EMBL/GenBank/DDBJ whole genome shotgun (WGS) entry which is preliminary data.</text>
</comment>
<dbReference type="AlphaFoldDB" id="A0A2B6S6L1"/>
<accession>A0A2B6S6L1</accession>
<evidence type="ECO:0000313" key="3">
    <source>
        <dbReference type="Proteomes" id="UP000219775"/>
    </source>
</evidence>
<evidence type="ECO:0000313" key="2">
    <source>
        <dbReference type="EMBL" id="PEM72327.1"/>
    </source>
</evidence>
<name>A0A2B6S6L1_9BACI</name>
<dbReference type="InterPro" id="IPR059123">
    <property type="entry name" value="StrF_dom"/>
</dbReference>
<proteinExistence type="predicted"/>
<reference evidence="2 3" key="1">
    <citation type="submission" date="2017-09" db="EMBL/GenBank/DDBJ databases">
        <title>Large-scale bioinformatics analysis of Bacillus genomes uncovers conserved roles of natural products in bacterial physiology.</title>
        <authorList>
            <consortium name="Agbiome Team Llc"/>
            <person name="Bleich R.M."/>
            <person name="Grubbs K.J."/>
            <person name="Santa Maria K.C."/>
            <person name="Allen S.E."/>
            <person name="Farag S."/>
            <person name="Shank E.A."/>
            <person name="Bowers A."/>
        </authorList>
    </citation>
    <scope>NUCLEOTIDE SEQUENCE [LARGE SCALE GENOMIC DNA]</scope>
    <source>
        <strain evidence="2 3">AFS009893</strain>
    </source>
</reference>
<gene>
    <name evidence="2" type="ORF">CN613_03620</name>
</gene>
<dbReference type="Gene3D" id="3.90.550.10">
    <property type="entry name" value="Spore Coat Polysaccharide Biosynthesis Protein SpsA, Chain A"/>
    <property type="match status" value="1"/>
</dbReference>
<dbReference type="InterPro" id="IPR029044">
    <property type="entry name" value="Nucleotide-diphossugar_trans"/>
</dbReference>
<evidence type="ECO:0000259" key="1">
    <source>
        <dbReference type="Pfam" id="PF13712"/>
    </source>
</evidence>
<sequence>MVENTFLFVTCVNNDHLYEKCKRHIQCLYIPEAYTIEFLAVRDSQSMTQGYNQAMLHDAKYKIYLHQDTFIISPYFLFNVLSLFQNDPSLGMLGMIGCKNIPKSGIWWEGKEMVGKVIEERRGAFRTLTFDQHEHRIPYVPVQAVDGLLMVTQYDLPWREDLFTGYHFYDISQCLEFIKKGYKVGAASQLESWCIHCCGDEFDASSYEVYRKLFIQEYMPLLIKP</sequence>
<protein>
    <submittedName>
        <fullName evidence="2">Streptomycin biosynthesis protein StrF</fullName>
    </submittedName>
</protein>
<dbReference type="SUPFAM" id="SSF53448">
    <property type="entry name" value="Nucleotide-diphospho-sugar transferases"/>
    <property type="match status" value="1"/>
</dbReference>
<organism evidence="2 3">
    <name type="scientific">Bacillus pseudomycoides</name>
    <dbReference type="NCBI Taxonomy" id="64104"/>
    <lineage>
        <taxon>Bacteria</taxon>
        <taxon>Bacillati</taxon>
        <taxon>Bacillota</taxon>
        <taxon>Bacilli</taxon>
        <taxon>Bacillales</taxon>
        <taxon>Bacillaceae</taxon>
        <taxon>Bacillus</taxon>
        <taxon>Bacillus cereus group</taxon>
    </lineage>
</organism>
<dbReference type="Proteomes" id="UP000219775">
    <property type="component" value="Unassembled WGS sequence"/>
</dbReference>